<evidence type="ECO:0000256" key="1">
    <source>
        <dbReference type="SAM" id="MobiDB-lite"/>
    </source>
</evidence>
<feature type="compositionally biased region" description="Pro residues" evidence="1">
    <location>
        <begin position="1"/>
        <end position="11"/>
    </location>
</feature>
<feature type="compositionally biased region" description="Low complexity" evidence="1">
    <location>
        <begin position="30"/>
        <end position="63"/>
    </location>
</feature>
<gene>
    <name evidence="2" type="ORF">M6B38_217160</name>
</gene>
<proteinExistence type="predicted"/>
<name>A0AAX6E052_IRIPA</name>
<feature type="region of interest" description="Disordered" evidence="1">
    <location>
        <begin position="1"/>
        <end position="83"/>
    </location>
</feature>
<organism evidence="2 3">
    <name type="scientific">Iris pallida</name>
    <name type="common">Sweet iris</name>
    <dbReference type="NCBI Taxonomy" id="29817"/>
    <lineage>
        <taxon>Eukaryota</taxon>
        <taxon>Viridiplantae</taxon>
        <taxon>Streptophyta</taxon>
        <taxon>Embryophyta</taxon>
        <taxon>Tracheophyta</taxon>
        <taxon>Spermatophyta</taxon>
        <taxon>Magnoliopsida</taxon>
        <taxon>Liliopsida</taxon>
        <taxon>Asparagales</taxon>
        <taxon>Iridaceae</taxon>
        <taxon>Iridoideae</taxon>
        <taxon>Irideae</taxon>
        <taxon>Iris</taxon>
    </lineage>
</organism>
<reference evidence="2" key="1">
    <citation type="journal article" date="2023" name="GigaByte">
        <title>Genome assembly of the bearded iris, Iris pallida Lam.</title>
        <authorList>
            <person name="Bruccoleri R.E."/>
            <person name="Oakeley E.J."/>
            <person name="Faust A.M.E."/>
            <person name="Altorfer M."/>
            <person name="Dessus-Babus S."/>
            <person name="Burckhardt D."/>
            <person name="Oertli M."/>
            <person name="Naumann U."/>
            <person name="Petersen F."/>
            <person name="Wong J."/>
        </authorList>
    </citation>
    <scope>NUCLEOTIDE SEQUENCE</scope>
    <source>
        <strain evidence="2">GSM-AAB239-AS_SAM_17_03QT</strain>
    </source>
</reference>
<evidence type="ECO:0000313" key="2">
    <source>
        <dbReference type="EMBL" id="KAJ6797424.1"/>
    </source>
</evidence>
<dbReference type="EMBL" id="JANAVB010040819">
    <property type="protein sequence ID" value="KAJ6797424.1"/>
    <property type="molecule type" value="Genomic_DNA"/>
</dbReference>
<dbReference type="AlphaFoldDB" id="A0AAX6E052"/>
<reference evidence="2" key="2">
    <citation type="submission" date="2023-04" db="EMBL/GenBank/DDBJ databases">
        <authorList>
            <person name="Bruccoleri R.E."/>
            <person name="Oakeley E.J."/>
            <person name="Faust A.-M."/>
            <person name="Dessus-Babus S."/>
            <person name="Altorfer M."/>
            <person name="Burckhardt D."/>
            <person name="Oertli M."/>
            <person name="Naumann U."/>
            <person name="Petersen F."/>
            <person name="Wong J."/>
        </authorList>
    </citation>
    <scope>NUCLEOTIDE SEQUENCE</scope>
    <source>
        <strain evidence="2">GSM-AAB239-AS_SAM_17_03QT</strain>
        <tissue evidence="2">Leaf</tissue>
    </source>
</reference>
<keyword evidence="3" id="KW-1185">Reference proteome</keyword>
<sequence length="165" mass="18195">MARLQPPPPTPSRRRSPRHTVAVVRPTSPRAAQRTAARNHAQQQRQRATARARAGVAAAAVGRRGCRRPPPWARPTLGRPPMAANVLRDAPSRRFARFERDPVGAREFGTQNLRSVVATSYTFFRRSDRWIDVFFAPSQSRFTGPTSSACTSSTAVPFGVLPVLV</sequence>
<comment type="caution">
    <text evidence="2">The sequence shown here is derived from an EMBL/GenBank/DDBJ whole genome shotgun (WGS) entry which is preliminary data.</text>
</comment>
<dbReference type="Proteomes" id="UP001140949">
    <property type="component" value="Unassembled WGS sequence"/>
</dbReference>
<protein>
    <submittedName>
        <fullName evidence="2">Uncharacterized protein</fullName>
    </submittedName>
</protein>
<evidence type="ECO:0000313" key="3">
    <source>
        <dbReference type="Proteomes" id="UP001140949"/>
    </source>
</evidence>
<accession>A0AAX6E052</accession>